<dbReference type="InParanoid" id="A0A2R6RXP9"/>
<gene>
    <name evidence="1" type="ORF">CEY00_Acc01915</name>
</gene>
<comment type="caution">
    <text evidence="1">The sequence shown here is derived from an EMBL/GenBank/DDBJ whole genome shotgun (WGS) entry which is preliminary data.</text>
</comment>
<dbReference type="EMBL" id="NKQK01000002">
    <property type="protein sequence ID" value="PSS34803.1"/>
    <property type="molecule type" value="Genomic_DNA"/>
</dbReference>
<organism evidence="1 2">
    <name type="scientific">Actinidia chinensis var. chinensis</name>
    <name type="common">Chinese soft-hair kiwi</name>
    <dbReference type="NCBI Taxonomy" id="1590841"/>
    <lineage>
        <taxon>Eukaryota</taxon>
        <taxon>Viridiplantae</taxon>
        <taxon>Streptophyta</taxon>
        <taxon>Embryophyta</taxon>
        <taxon>Tracheophyta</taxon>
        <taxon>Spermatophyta</taxon>
        <taxon>Magnoliopsida</taxon>
        <taxon>eudicotyledons</taxon>
        <taxon>Gunneridae</taxon>
        <taxon>Pentapetalae</taxon>
        <taxon>asterids</taxon>
        <taxon>Ericales</taxon>
        <taxon>Actinidiaceae</taxon>
        <taxon>Actinidia</taxon>
    </lineage>
</organism>
<keyword evidence="2" id="KW-1185">Reference proteome</keyword>
<proteinExistence type="predicted"/>
<protein>
    <submittedName>
        <fullName evidence="1">Glutamate--tRNA ligase</fullName>
    </submittedName>
</protein>
<evidence type="ECO:0000313" key="2">
    <source>
        <dbReference type="Proteomes" id="UP000241394"/>
    </source>
</evidence>
<keyword evidence="1" id="KW-0436">Ligase</keyword>
<name>A0A2R6RXP9_ACTCC</name>
<dbReference type="OrthoDB" id="10382722at2759"/>
<dbReference type="Proteomes" id="UP000241394">
    <property type="component" value="Chromosome LG2"/>
</dbReference>
<reference evidence="1 2" key="1">
    <citation type="submission" date="2017-07" db="EMBL/GenBank/DDBJ databases">
        <title>An improved, manually edited Actinidia chinensis var. chinensis (kiwifruit) genome highlights the challenges associated with draft genomes and gene prediction in plants.</title>
        <authorList>
            <person name="Pilkington S."/>
            <person name="Crowhurst R."/>
            <person name="Hilario E."/>
            <person name="Nardozza S."/>
            <person name="Fraser L."/>
            <person name="Peng Y."/>
            <person name="Gunaseelan K."/>
            <person name="Simpson R."/>
            <person name="Tahir J."/>
            <person name="Deroles S."/>
            <person name="Templeton K."/>
            <person name="Luo Z."/>
            <person name="Davy M."/>
            <person name="Cheng C."/>
            <person name="Mcneilage M."/>
            <person name="Scaglione D."/>
            <person name="Liu Y."/>
            <person name="Zhang Q."/>
            <person name="Datson P."/>
            <person name="De Silva N."/>
            <person name="Gardiner S."/>
            <person name="Bassett H."/>
            <person name="Chagne D."/>
            <person name="Mccallum J."/>
            <person name="Dzierzon H."/>
            <person name="Deng C."/>
            <person name="Wang Y.-Y."/>
            <person name="Barron N."/>
            <person name="Manako K."/>
            <person name="Bowen J."/>
            <person name="Foster T."/>
            <person name="Erridge Z."/>
            <person name="Tiffin H."/>
            <person name="Waite C."/>
            <person name="Davies K."/>
            <person name="Grierson E."/>
            <person name="Laing W."/>
            <person name="Kirk R."/>
            <person name="Chen X."/>
            <person name="Wood M."/>
            <person name="Montefiori M."/>
            <person name="Brummell D."/>
            <person name="Schwinn K."/>
            <person name="Catanach A."/>
            <person name="Fullerton C."/>
            <person name="Li D."/>
            <person name="Meiyalaghan S."/>
            <person name="Nieuwenhuizen N."/>
            <person name="Read N."/>
            <person name="Prakash R."/>
            <person name="Hunter D."/>
            <person name="Zhang H."/>
            <person name="Mckenzie M."/>
            <person name="Knabel M."/>
            <person name="Harris A."/>
            <person name="Allan A."/>
            <person name="Chen A."/>
            <person name="Janssen B."/>
            <person name="Plunkett B."/>
            <person name="Dwamena C."/>
            <person name="Voogd C."/>
            <person name="Leif D."/>
            <person name="Lafferty D."/>
            <person name="Souleyre E."/>
            <person name="Varkonyi-Gasic E."/>
            <person name="Gambi F."/>
            <person name="Hanley J."/>
            <person name="Yao J.-L."/>
            <person name="Cheung J."/>
            <person name="David K."/>
            <person name="Warren B."/>
            <person name="Marsh K."/>
            <person name="Snowden K."/>
            <person name="Lin-Wang K."/>
            <person name="Brian L."/>
            <person name="Martinez-Sanchez M."/>
            <person name="Wang M."/>
            <person name="Ileperuma N."/>
            <person name="Macnee N."/>
            <person name="Campin R."/>
            <person name="Mcatee P."/>
            <person name="Drummond R."/>
            <person name="Espley R."/>
            <person name="Ireland H."/>
            <person name="Wu R."/>
            <person name="Atkinson R."/>
            <person name="Karunairetnam S."/>
            <person name="Bulley S."/>
            <person name="Chunkath S."/>
            <person name="Hanley Z."/>
            <person name="Storey R."/>
            <person name="Thrimawithana A."/>
            <person name="Thomson S."/>
            <person name="David C."/>
            <person name="Testolin R."/>
        </authorList>
    </citation>
    <scope>NUCLEOTIDE SEQUENCE [LARGE SCALE GENOMIC DNA]</scope>
    <source>
        <strain evidence="2">cv. Red5</strain>
        <tissue evidence="1">Young leaf</tissue>
    </source>
</reference>
<dbReference type="GO" id="GO:0016874">
    <property type="term" value="F:ligase activity"/>
    <property type="evidence" value="ECO:0007669"/>
    <property type="project" value="UniProtKB-KW"/>
</dbReference>
<sequence length="251" mass="28560">MSHSFGILYYYSGTIISTDHEFTCSRANNEFLNISTMHVSLIELSRMLYEQIGWNSSVCEVEIIWKMQNGGRYVDVPIGSDKTLSSMFGFAIANRSQMVELYLTNRPREGNKTVIECTVGPSDLGGNARELMSVQKIINREPRLGMTSAPYCCGEIEVSDEEDDRNVDKVEEDEPIIQFMTHPAPKFEDVSREAQATCSDWSCSHSLLGISDDELQVGQQFRDKSQYITAVKRWHIKNGLQFKVHRQLKLV</sequence>
<accession>A0A2R6RXP9</accession>
<dbReference type="AlphaFoldDB" id="A0A2R6RXP9"/>
<evidence type="ECO:0000313" key="1">
    <source>
        <dbReference type="EMBL" id="PSS34803.1"/>
    </source>
</evidence>
<dbReference type="Gramene" id="PSS34803">
    <property type="protein sequence ID" value="PSS34803"/>
    <property type="gene ID" value="CEY00_Acc01915"/>
</dbReference>
<reference evidence="2" key="2">
    <citation type="journal article" date="2018" name="BMC Genomics">
        <title>A manually annotated Actinidia chinensis var. chinensis (kiwifruit) genome highlights the challenges associated with draft genomes and gene prediction in plants.</title>
        <authorList>
            <person name="Pilkington S.M."/>
            <person name="Crowhurst R."/>
            <person name="Hilario E."/>
            <person name="Nardozza S."/>
            <person name="Fraser L."/>
            <person name="Peng Y."/>
            <person name="Gunaseelan K."/>
            <person name="Simpson R."/>
            <person name="Tahir J."/>
            <person name="Deroles S.C."/>
            <person name="Templeton K."/>
            <person name="Luo Z."/>
            <person name="Davy M."/>
            <person name="Cheng C."/>
            <person name="McNeilage M."/>
            <person name="Scaglione D."/>
            <person name="Liu Y."/>
            <person name="Zhang Q."/>
            <person name="Datson P."/>
            <person name="De Silva N."/>
            <person name="Gardiner S.E."/>
            <person name="Bassett H."/>
            <person name="Chagne D."/>
            <person name="McCallum J."/>
            <person name="Dzierzon H."/>
            <person name="Deng C."/>
            <person name="Wang Y.Y."/>
            <person name="Barron L."/>
            <person name="Manako K."/>
            <person name="Bowen J."/>
            <person name="Foster T.M."/>
            <person name="Erridge Z.A."/>
            <person name="Tiffin H."/>
            <person name="Waite C.N."/>
            <person name="Davies K.M."/>
            <person name="Grierson E.P."/>
            <person name="Laing W.A."/>
            <person name="Kirk R."/>
            <person name="Chen X."/>
            <person name="Wood M."/>
            <person name="Montefiori M."/>
            <person name="Brummell D.A."/>
            <person name="Schwinn K.E."/>
            <person name="Catanach A."/>
            <person name="Fullerton C."/>
            <person name="Li D."/>
            <person name="Meiyalaghan S."/>
            <person name="Nieuwenhuizen N."/>
            <person name="Read N."/>
            <person name="Prakash R."/>
            <person name="Hunter D."/>
            <person name="Zhang H."/>
            <person name="McKenzie M."/>
            <person name="Knabel M."/>
            <person name="Harris A."/>
            <person name="Allan A.C."/>
            <person name="Gleave A."/>
            <person name="Chen A."/>
            <person name="Janssen B.J."/>
            <person name="Plunkett B."/>
            <person name="Ampomah-Dwamena C."/>
            <person name="Voogd C."/>
            <person name="Leif D."/>
            <person name="Lafferty D."/>
            <person name="Souleyre E.J.F."/>
            <person name="Varkonyi-Gasic E."/>
            <person name="Gambi F."/>
            <person name="Hanley J."/>
            <person name="Yao J.L."/>
            <person name="Cheung J."/>
            <person name="David K.M."/>
            <person name="Warren B."/>
            <person name="Marsh K."/>
            <person name="Snowden K.C."/>
            <person name="Lin-Wang K."/>
            <person name="Brian L."/>
            <person name="Martinez-Sanchez M."/>
            <person name="Wang M."/>
            <person name="Ileperuma N."/>
            <person name="Macnee N."/>
            <person name="Campin R."/>
            <person name="McAtee P."/>
            <person name="Drummond R.S.M."/>
            <person name="Espley R.V."/>
            <person name="Ireland H.S."/>
            <person name="Wu R."/>
            <person name="Atkinson R.G."/>
            <person name="Karunairetnam S."/>
            <person name="Bulley S."/>
            <person name="Chunkath S."/>
            <person name="Hanley Z."/>
            <person name="Storey R."/>
            <person name="Thrimawithana A.H."/>
            <person name="Thomson S."/>
            <person name="David C."/>
            <person name="Testolin R."/>
            <person name="Huang H."/>
            <person name="Hellens R.P."/>
            <person name="Schaffer R.J."/>
        </authorList>
    </citation>
    <scope>NUCLEOTIDE SEQUENCE [LARGE SCALE GENOMIC DNA]</scope>
    <source>
        <strain evidence="2">cv. Red5</strain>
    </source>
</reference>